<protein>
    <recommendedName>
        <fullName evidence="3">Endonuclease/exonuclease/phosphatase domain-containing protein</fullName>
    </recommendedName>
</protein>
<comment type="caution">
    <text evidence="1">The sequence shown here is derived from an EMBL/GenBank/DDBJ whole genome shotgun (WGS) entry which is preliminary data.</text>
</comment>
<dbReference type="InterPro" id="IPR036691">
    <property type="entry name" value="Endo/exonu/phosph_ase_sf"/>
</dbReference>
<keyword evidence="2" id="KW-1185">Reference proteome</keyword>
<organism evidence="1 2">
    <name type="scientific">Prorocentrum cordatum</name>
    <dbReference type="NCBI Taxonomy" id="2364126"/>
    <lineage>
        <taxon>Eukaryota</taxon>
        <taxon>Sar</taxon>
        <taxon>Alveolata</taxon>
        <taxon>Dinophyceae</taxon>
        <taxon>Prorocentrales</taxon>
        <taxon>Prorocentraceae</taxon>
        <taxon>Prorocentrum</taxon>
    </lineage>
</organism>
<dbReference type="EMBL" id="CAUYUJ010016271">
    <property type="protein sequence ID" value="CAK0863527.1"/>
    <property type="molecule type" value="Genomic_DNA"/>
</dbReference>
<sequence>MHPGPACDGMHLLAAAHRAGSGVAARSEPPLGLSGRHPGRLQHFVLHLGASRAVHFMNCYGYRNADLILEAVEWVRGLGDVPAFVVGDLNCQLASSGLDGLLAMAGWRDLLAAAGPTCIPSQKAPSRIDYVLGNPAAQDIVETVGLRWDLGLATHAALLMTIKVGSPEPALIRQSVPPLDGPPADGWTPQCARDMAVAIQAAHGGAFQQALDRQDLDGAWEVLSLAMRTWLSARLGRPAVVARPHAAAAWMSERPKARGGGGDAADAAADAALLRLWRLRSLQHAHGRTSPEAALAACATLRALRTADSGNPAWAAMLSALTPGGTFPAHVIDRAEADWRQAQDAARRRRRGEWRRWAQDAMANSQGRLYRWIRGGGTLEAELVPAPPAAGAAAATAPILGHRTWALALQGGPAARLRYFEGPWRALWQQPASAAVPEAWQQELDGLPPVPDRTPWTGDVVSWLLRKMPRRKKPGLDAWTVSELRLLPAQLCGWIAQMFEAVEAVGGWPRELVEAEDLLLPKPGGGEGPLERRPIWLLP</sequence>
<evidence type="ECO:0008006" key="3">
    <source>
        <dbReference type="Google" id="ProtNLM"/>
    </source>
</evidence>
<dbReference type="Gene3D" id="3.60.10.10">
    <property type="entry name" value="Endonuclease/exonuclease/phosphatase"/>
    <property type="match status" value="1"/>
</dbReference>
<dbReference type="SUPFAM" id="SSF56219">
    <property type="entry name" value="DNase I-like"/>
    <property type="match status" value="1"/>
</dbReference>
<feature type="non-terminal residue" evidence="1">
    <location>
        <position position="539"/>
    </location>
</feature>
<evidence type="ECO:0000313" key="2">
    <source>
        <dbReference type="Proteomes" id="UP001189429"/>
    </source>
</evidence>
<name>A0ABN9UUI8_9DINO</name>
<proteinExistence type="predicted"/>
<accession>A0ABN9UUI8</accession>
<dbReference type="Proteomes" id="UP001189429">
    <property type="component" value="Unassembled WGS sequence"/>
</dbReference>
<reference evidence="1" key="1">
    <citation type="submission" date="2023-10" db="EMBL/GenBank/DDBJ databases">
        <authorList>
            <person name="Chen Y."/>
            <person name="Shah S."/>
            <person name="Dougan E. K."/>
            <person name="Thang M."/>
            <person name="Chan C."/>
        </authorList>
    </citation>
    <scope>NUCLEOTIDE SEQUENCE [LARGE SCALE GENOMIC DNA]</scope>
</reference>
<gene>
    <name evidence="1" type="ORF">PCOR1329_LOCUS51644</name>
</gene>
<evidence type="ECO:0000313" key="1">
    <source>
        <dbReference type="EMBL" id="CAK0863527.1"/>
    </source>
</evidence>